<evidence type="ECO:0000313" key="3">
    <source>
        <dbReference type="Proteomes" id="UP000499080"/>
    </source>
</evidence>
<gene>
    <name evidence="2" type="ORF">AVEN_143259_1</name>
</gene>
<protein>
    <submittedName>
        <fullName evidence="2">Uncharacterized protein</fullName>
    </submittedName>
</protein>
<feature type="region of interest" description="Disordered" evidence="1">
    <location>
        <begin position="1"/>
        <end position="42"/>
    </location>
</feature>
<comment type="caution">
    <text evidence="2">The sequence shown here is derived from an EMBL/GenBank/DDBJ whole genome shotgun (WGS) entry which is preliminary data.</text>
</comment>
<dbReference type="EMBL" id="BGPR01000014">
    <property type="protein sequence ID" value="GBL77925.1"/>
    <property type="molecule type" value="Genomic_DNA"/>
</dbReference>
<accession>A0A4Y2AFB7</accession>
<keyword evidence="3" id="KW-1185">Reference proteome</keyword>
<dbReference type="Proteomes" id="UP000499080">
    <property type="component" value="Unassembled WGS sequence"/>
</dbReference>
<proteinExistence type="predicted"/>
<name>A0A4Y2AFB7_ARAVE</name>
<reference evidence="2 3" key="1">
    <citation type="journal article" date="2019" name="Sci. Rep.">
        <title>Orb-weaving spider Araneus ventricosus genome elucidates the spidroin gene catalogue.</title>
        <authorList>
            <person name="Kono N."/>
            <person name="Nakamura H."/>
            <person name="Ohtoshi R."/>
            <person name="Moran D.A.P."/>
            <person name="Shinohara A."/>
            <person name="Yoshida Y."/>
            <person name="Fujiwara M."/>
            <person name="Mori M."/>
            <person name="Tomita M."/>
            <person name="Arakawa K."/>
        </authorList>
    </citation>
    <scope>NUCLEOTIDE SEQUENCE [LARGE SCALE GENOMIC DNA]</scope>
</reference>
<evidence type="ECO:0000313" key="2">
    <source>
        <dbReference type="EMBL" id="GBL77925.1"/>
    </source>
</evidence>
<dbReference type="AlphaFoldDB" id="A0A4Y2AFB7"/>
<organism evidence="2 3">
    <name type="scientific">Araneus ventricosus</name>
    <name type="common">Orbweaver spider</name>
    <name type="synonym">Epeira ventricosa</name>
    <dbReference type="NCBI Taxonomy" id="182803"/>
    <lineage>
        <taxon>Eukaryota</taxon>
        <taxon>Metazoa</taxon>
        <taxon>Ecdysozoa</taxon>
        <taxon>Arthropoda</taxon>
        <taxon>Chelicerata</taxon>
        <taxon>Arachnida</taxon>
        <taxon>Araneae</taxon>
        <taxon>Araneomorphae</taxon>
        <taxon>Entelegynae</taxon>
        <taxon>Araneoidea</taxon>
        <taxon>Araneidae</taxon>
        <taxon>Araneus</taxon>
    </lineage>
</organism>
<sequence length="116" mass="12893">MHLSDGRCNSSSTEAGVLTAITRHGPTPPEGGTHYHRQRASPSHYCTLRGSKNPLSYPAASYPCIRGAPQRDVSKYTYAKIIQRSNSLKMLNNPPKQINTLLFLRAIRQQNTECPL</sequence>
<evidence type="ECO:0000256" key="1">
    <source>
        <dbReference type="SAM" id="MobiDB-lite"/>
    </source>
</evidence>